<evidence type="ECO:0000256" key="1">
    <source>
        <dbReference type="SAM" id="MobiDB-lite"/>
    </source>
</evidence>
<dbReference type="EMBL" id="MT993629">
    <property type="protein sequence ID" value="QOV05667.1"/>
    <property type="molecule type" value="Genomic_DNA"/>
</dbReference>
<name>A0A7M2QMV4_9ZZZZ</name>
<reference evidence="2" key="1">
    <citation type="submission" date="2020-09" db="EMBL/GenBank/DDBJ databases">
        <authorList>
            <person name="Eze J.U."/>
            <person name="Rahube T.O."/>
        </authorList>
    </citation>
    <scope>NUCLEOTIDE SEQUENCE</scope>
</reference>
<dbReference type="AlphaFoldDB" id="A0A7M2QMV4"/>
<accession>A0A7M2QMV4</accession>
<organism evidence="2">
    <name type="scientific">feces metagenome</name>
    <dbReference type="NCBI Taxonomy" id="1861841"/>
    <lineage>
        <taxon>unclassified sequences</taxon>
        <taxon>metagenomes</taxon>
        <taxon>organismal metagenomes</taxon>
    </lineage>
</organism>
<feature type="region of interest" description="Disordered" evidence="1">
    <location>
        <begin position="29"/>
        <end position="49"/>
    </location>
</feature>
<feature type="compositionally biased region" description="Basic and acidic residues" evidence="1">
    <location>
        <begin position="29"/>
        <end position="44"/>
    </location>
</feature>
<protein>
    <submittedName>
        <fullName evidence="2">Uncharacterized protein</fullName>
    </submittedName>
</protein>
<proteinExistence type="predicted"/>
<sequence>MISKSTLSLTDSQIYTLRRLNSGTRYLLRGDAKKADEQRPDGPRSHRAVNAPSIPVLYRLGLVEFVTPPKAGQTTSWHRVMISLDGLKAVKAAKTKAERGL</sequence>
<evidence type="ECO:0000313" key="2">
    <source>
        <dbReference type="EMBL" id="QOV05667.1"/>
    </source>
</evidence>